<keyword evidence="3" id="KW-0862">Zinc</keyword>
<name>A0ABR4D340_9PEZI</name>
<dbReference type="SUPFAM" id="SSF57850">
    <property type="entry name" value="RING/U-box"/>
    <property type="match status" value="1"/>
</dbReference>
<dbReference type="GeneID" id="98128735"/>
<dbReference type="EMBL" id="JAZGUE010000007">
    <property type="protein sequence ID" value="KAL2264776.1"/>
    <property type="molecule type" value="Genomic_DNA"/>
</dbReference>
<proteinExistence type="predicted"/>
<feature type="region of interest" description="Disordered" evidence="5">
    <location>
        <begin position="1"/>
        <end position="22"/>
    </location>
</feature>
<evidence type="ECO:0000256" key="4">
    <source>
        <dbReference type="PROSITE-ProRule" id="PRU00175"/>
    </source>
</evidence>
<keyword evidence="1" id="KW-0479">Metal-binding</keyword>
<dbReference type="Pfam" id="PF13639">
    <property type="entry name" value="zf-RING_2"/>
    <property type="match status" value="1"/>
</dbReference>
<evidence type="ECO:0000256" key="5">
    <source>
        <dbReference type="SAM" id="MobiDB-lite"/>
    </source>
</evidence>
<dbReference type="Proteomes" id="UP001600064">
    <property type="component" value="Unassembled WGS sequence"/>
</dbReference>
<evidence type="ECO:0000256" key="3">
    <source>
        <dbReference type="ARBA" id="ARBA00022833"/>
    </source>
</evidence>
<dbReference type="RefSeq" id="XP_070863503.1">
    <property type="nucleotide sequence ID" value="XM_071014091.1"/>
</dbReference>
<evidence type="ECO:0000259" key="6">
    <source>
        <dbReference type="PROSITE" id="PS50089"/>
    </source>
</evidence>
<organism evidence="7 8">
    <name type="scientific">Remersonia thermophila</name>
    <dbReference type="NCBI Taxonomy" id="72144"/>
    <lineage>
        <taxon>Eukaryota</taxon>
        <taxon>Fungi</taxon>
        <taxon>Dikarya</taxon>
        <taxon>Ascomycota</taxon>
        <taxon>Pezizomycotina</taxon>
        <taxon>Sordariomycetes</taxon>
        <taxon>Sordariomycetidae</taxon>
        <taxon>Sordariales</taxon>
        <taxon>Sordariales incertae sedis</taxon>
        <taxon>Remersonia</taxon>
    </lineage>
</organism>
<keyword evidence="2 4" id="KW-0863">Zinc-finger</keyword>
<feature type="region of interest" description="Disordered" evidence="5">
    <location>
        <begin position="193"/>
        <end position="214"/>
    </location>
</feature>
<feature type="domain" description="RING-type" evidence="6">
    <location>
        <begin position="139"/>
        <end position="184"/>
    </location>
</feature>
<feature type="compositionally biased region" description="Acidic residues" evidence="5">
    <location>
        <begin position="198"/>
        <end position="214"/>
    </location>
</feature>
<evidence type="ECO:0000313" key="7">
    <source>
        <dbReference type="EMBL" id="KAL2264776.1"/>
    </source>
</evidence>
<feature type="region of interest" description="Disordered" evidence="5">
    <location>
        <begin position="38"/>
        <end position="63"/>
    </location>
</feature>
<feature type="compositionally biased region" description="Basic and acidic residues" evidence="5">
    <location>
        <begin position="1"/>
        <end position="11"/>
    </location>
</feature>
<protein>
    <recommendedName>
        <fullName evidence="6">RING-type domain-containing protein</fullName>
    </recommendedName>
</protein>
<comment type="caution">
    <text evidence="7">The sequence shown here is derived from an EMBL/GenBank/DDBJ whole genome shotgun (WGS) entry which is preliminary data.</text>
</comment>
<accession>A0ABR4D340</accession>
<dbReference type="Gene3D" id="3.30.40.10">
    <property type="entry name" value="Zinc/RING finger domain, C3HC4 (zinc finger)"/>
    <property type="match status" value="1"/>
</dbReference>
<dbReference type="InterPro" id="IPR013083">
    <property type="entry name" value="Znf_RING/FYVE/PHD"/>
</dbReference>
<feature type="compositionally biased region" description="Low complexity" evidence="5">
    <location>
        <begin position="39"/>
        <end position="52"/>
    </location>
</feature>
<dbReference type="PANTHER" id="PTHR15710">
    <property type="entry name" value="E3 UBIQUITIN-PROTEIN LIGASE PRAJA"/>
    <property type="match status" value="1"/>
</dbReference>
<evidence type="ECO:0000313" key="8">
    <source>
        <dbReference type="Proteomes" id="UP001600064"/>
    </source>
</evidence>
<reference evidence="7 8" key="1">
    <citation type="journal article" date="2024" name="Commun. Biol.">
        <title>Comparative genomic analysis of thermophilic fungi reveals convergent evolutionary adaptations and gene losses.</title>
        <authorList>
            <person name="Steindorff A.S."/>
            <person name="Aguilar-Pontes M.V."/>
            <person name="Robinson A.J."/>
            <person name="Andreopoulos B."/>
            <person name="LaButti K."/>
            <person name="Kuo A."/>
            <person name="Mondo S."/>
            <person name="Riley R."/>
            <person name="Otillar R."/>
            <person name="Haridas S."/>
            <person name="Lipzen A."/>
            <person name="Grimwood J."/>
            <person name="Schmutz J."/>
            <person name="Clum A."/>
            <person name="Reid I.D."/>
            <person name="Moisan M.C."/>
            <person name="Butler G."/>
            <person name="Nguyen T.T.M."/>
            <person name="Dewar K."/>
            <person name="Conant G."/>
            <person name="Drula E."/>
            <person name="Henrissat B."/>
            <person name="Hansel C."/>
            <person name="Singer S."/>
            <person name="Hutchinson M.I."/>
            <person name="de Vries R.P."/>
            <person name="Natvig D.O."/>
            <person name="Powell A.J."/>
            <person name="Tsang A."/>
            <person name="Grigoriev I.V."/>
        </authorList>
    </citation>
    <scope>NUCLEOTIDE SEQUENCE [LARGE SCALE GENOMIC DNA]</scope>
    <source>
        <strain evidence="7 8">ATCC 22073</strain>
    </source>
</reference>
<dbReference type="PANTHER" id="PTHR15710:SF243">
    <property type="entry name" value="E3 UBIQUITIN-PROTEIN LIGASE PRAJA-2 ISOFORM X1"/>
    <property type="match status" value="1"/>
</dbReference>
<sequence>MASQYEVEHNIKPAPSTSRRRRQVDMSTFTAHLHNILPSSTAATTTTASSSSPFDQHHNPHAVPNPADTAALFRLIQDQMGTLATTAPTEENRDFLRSLVEALEVDVAHPPRQIEGVTQAFLDGLDRVPRSRLKKEDACPICAERYLDDPYPLVVELPCHETHRFDLECVGPWLLGKGTCPLCRKEMGKRKEIVVEKNDDDDEEEEDDMDGLYA</sequence>
<gene>
    <name evidence="7" type="ORF">VTJ83DRAFT_7286</name>
</gene>
<keyword evidence="8" id="KW-1185">Reference proteome</keyword>
<evidence type="ECO:0000256" key="2">
    <source>
        <dbReference type="ARBA" id="ARBA00022771"/>
    </source>
</evidence>
<dbReference type="PROSITE" id="PS50089">
    <property type="entry name" value="ZF_RING_2"/>
    <property type="match status" value="1"/>
</dbReference>
<dbReference type="InterPro" id="IPR001841">
    <property type="entry name" value="Znf_RING"/>
</dbReference>
<evidence type="ECO:0000256" key="1">
    <source>
        <dbReference type="ARBA" id="ARBA00022723"/>
    </source>
</evidence>